<dbReference type="RefSeq" id="WP_035168291.1">
    <property type="nucleotide sequence ID" value="NZ_QGHQ01000001.1"/>
</dbReference>
<proteinExistence type="predicted"/>
<accession>A0A073K2P5</accession>
<sequence length="129" mass="14126">MEVSEQQKGLLEAMRTIAQHEAQRNSGPQFQTGVVVEDPAGYKCIVRVNDTEKTCTLPEHLHDWVSKDDIVQVCDMYGNGAELIVTGSSGSIRKKTLVVNDEDKDKLTGGVTKFADDSGNLTDNTLTLE</sequence>
<dbReference type="AlphaFoldDB" id="A0A073K2P5"/>
<reference evidence="1 2" key="1">
    <citation type="submission" date="2014-06" db="EMBL/GenBank/DDBJ databases">
        <title>Genetic determinant of reutericyclin biosynthesis of Lactobacillus reuteri.</title>
        <authorList>
            <person name="Lin X."/>
            <person name="Duar R."/>
            <person name="Walter J."/>
            <person name="Gaenzle M."/>
        </authorList>
    </citation>
    <scope>NUCLEOTIDE SEQUENCE [LARGE SCALE GENOMIC DNA]</scope>
    <source>
        <strain evidence="1 2">LTH2584</strain>
    </source>
</reference>
<organism evidence="1 2">
    <name type="scientific">Limosilactobacillus reuteri</name>
    <name type="common">Lactobacillus reuteri</name>
    <dbReference type="NCBI Taxonomy" id="1598"/>
    <lineage>
        <taxon>Bacteria</taxon>
        <taxon>Bacillati</taxon>
        <taxon>Bacillota</taxon>
        <taxon>Bacilli</taxon>
        <taxon>Lactobacillales</taxon>
        <taxon>Lactobacillaceae</taxon>
        <taxon>Limosilactobacillus</taxon>
    </lineage>
</organism>
<dbReference type="Proteomes" id="UP000027731">
    <property type="component" value="Unassembled WGS sequence"/>
</dbReference>
<dbReference type="PATRIC" id="fig|1598.90.peg.455"/>
<evidence type="ECO:0000313" key="1">
    <source>
        <dbReference type="EMBL" id="KEK16061.1"/>
    </source>
</evidence>
<gene>
    <name evidence="1" type="ORF">LR3_08230</name>
</gene>
<protein>
    <submittedName>
        <fullName evidence="1">Uncharacterized protein</fullName>
    </submittedName>
</protein>
<evidence type="ECO:0000313" key="2">
    <source>
        <dbReference type="Proteomes" id="UP000027731"/>
    </source>
</evidence>
<name>A0A073K2P5_LIMRT</name>
<dbReference type="EMBL" id="JOSX01000010">
    <property type="protein sequence ID" value="KEK16061.1"/>
    <property type="molecule type" value="Genomic_DNA"/>
</dbReference>
<comment type="caution">
    <text evidence="1">The sequence shown here is derived from an EMBL/GenBank/DDBJ whole genome shotgun (WGS) entry which is preliminary data.</text>
</comment>